<accession>A0ACC5T536</accession>
<comment type="caution">
    <text evidence="1">The sequence shown here is derived from an EMBL/GenBank/DDBJ whole genome shotgun (WGS) entry which is preliminary data.</text>
</comment>
<proteinExistence type="predicted"/>
<sequence>MALPGPAFILALVAFIVVVPLAAKKAEQSRIYNHSITTNF</sequence>
<protein>
    <submittedName>
        <fullName evidence="1">Uncharacterized protein</fullName>
    </submittedName>
</protein>
<keyword evidence="2" id="KW-1185">Reference proteome</keyword>
<dbReference type="Proteomes" id="UP000823773">
    <property type="component" value="Unassembled WGS sequence"/>
</dbReference>
<gene>
    <name evidence="1" type="ORF">J2Z19_005511</name>
</gene>
<dbReference type="EMBL" id="JAGGJR010000012">
    <property type="protein sequence ID" value="MBP1875774.1"/>
    <property type="molecule type" value="Genomic_DNA"/>
</dbReference>
<organism evidence="1 2">
    <name type="scientific">Ensifer adhaerens</name>
    <name type="common">Sinorhizobium morelense</name>
    <dbReference type="NCBI Taxonomy" id="106592"/>
    <lineage>
        <taxon>Bacteria</taxon>
        <taxon>Pseudomonadati</taxon>
        <taxon>Pseudomonadota</taxon>
        <taxon>Alphaproteobacteria</taxon>
        <taxon>Hyphomicrobiales</taxon>
        <taxon>Rhizobiaceae</taxon>
        <taxon>Sinorhizobium/Ensifer group</taxon>
        <taxon>Ensifer</taxon>
    </lineage>
</organism>
<reference evidence="1" key="1">
    <citation type="submission" date="2021-03" db="EMBL/GenBank/DDBJ databases">
        <title>Genomic Encyclopedia of Type Strains, Phase IV (KMG-IV): sequencing the most valuable type-strain genomes for metagenomic binning, comparative biology and taxonomic classification.</title>
        <authorList>
            <person name="Goeker M."/>
        </authorList>
    </citation>
    <scope>NUCLEOTIDE SEQUENCE</scope>
    <source>
        <strain evidence="1">DSM 18131</strain>
    </source>
</reference>
<name>A0ACC5T536_ENSAD</name>
<evidence type="ECO:0000313" key="2">
    <source>
        <dbReference type="Proteomes" id="UP000823773"/>
    </source>
</evidence>
<evidence type="ECO:0000313" key="1">
    <source>
        <dbReference type="EMBL" id="MBP1875774.1"/>
    </source>
</evidence>